<dbReference type="Gene3D" id="2.60.40.10">
    <property type="entry name" value="Immunoglobulins"/>
    <property type="match status" value="1"/>
</dbReference>
<feature type="compositionally biased region" description="Polar residues" evidence="2">
    <location>
        <begin position="645"/>
        <end position="657"/>
    </location>
</feature>
<feature type="chain" id="PRO_5031011281" description="Bacterial Ig-like domain-containing protein" evidence="4">
    <location>
        <begin position="27"/>
        <end position="711"/>
    </location>
</feature>
<feature type="transmembrane region" description="Helical" evidence="3">
    <location>
        <begin position="683"/>
        <end position="704"/>
    </location>
</feature>
<evidence type="ECO:0008006" key="7">
    <source>
        <dbReference type="Google" id="ProtNLM"/>
    </source>
</evidence>
<accession>A0A7X6KUD9</accession>
<evidence type="ECO:0000256" key="1">
    <source>
        <dbReference type="ARBA" id="ARBA00004196"/>
    </source>
</evidence>
<evidence type="ECO:0000313" key="5">
    <source>
        <dbReference type="EMBL" id="NKY22427.1"/>
    </source>
</evidence>
<dbReference type="InterPro" id="IPR042229">
    <property type="entry name" value="Listeria/Bacterioides_rpt_sf"/>
</dbReference>
<dbReference type="Proteomes" id="UP000581206">
    <property type="component" value="Unassembled WGS sequence"/>
</dbReference>
<evidence type="ECO:0000256" key="3">
    <source>
        <dbReference type="SAM" id="Phobius"/>
    </source>
</evidence>
<dbReference type="InterPro" id="IPR013378">
    <property type="entry name" value="InlB-like_B-rpt"/>
</dbReference>
<dbReference type="Pfam" id="PF09479">
    <property type="entry name" value="Flg_new"/>
    <property type="match status" value="1"/>
</dbReference>
<gene>
    <name evidence="5" type="ORF">HGA03_07075</name>
</gene>
<organism evidence="5 6">
    <name type="scientific">Cellulomonas denverensis</name>
    <dbReference type="NCBI Taxonomy" id="264297"/>
    <lineage>
        <taxon>Bacteria</taxon>
        <taxon>Bacillati</taxon>
        <taxon>Actinomycetota</taxon>
        <taxon>Actinomycetes</taxon>
        <taxon>Micrococcales</taxon>
        <taxon>Cellulomonadaceae</taxon>
        <taxon>Cellulomonas</taxon>
    </lineage>
</organism>
<sequence>MSPRVFLPAAALAAVCLVAGAGSASADPAGSFADLADAFADPSAVGGEVTLDADLAQGASPKLTLAAGQSLTLDLNGFDLTTSEVTLAAGSALTITDSSTGTPGTFAASWDSVDPAYPATDAAIALENATLTIEGRAHVTVDAGDPDNIQGSRTIVTAGIGVTSGTGTVTIGGDAVVDARAWETAIAVGGTGLRPGQPPVGTLVVEDNARVTAHSQFGAGIGGRTAQDGGDITITDHAVVEATSYQGAGIGGGVSGGNGGTVRIDGDANVTAVSKAGATGGSLALGAGIGGGHAAQRDAGARFEGGNGGDVTIGGNAVVVATSERLGAGIGAGDQGVDGGSLHVTGDATVTATSGLAGAGIGGGSGDGTWTEDGGGADVVLDGGTTTAINTTRPYQTSAVGSGSDGTDFGSLEINSPATLVIPDGAELRIPEGVTVTGDGEIRGDGNVVNEGAVVLPTENLDWADLSFAPNNYLTTFHANGGQGTAEVRTFATSFNAGARSLPDSPTRTGFDHIGWADTVDGLPATRSSVSFDADTPLTGDRTVYAQWLSGTTTAATATDTARPGQDVPVQATVAAADPAAGVPQGTAQLFVDDQAVGDPVPVAADGTAELTYPGAVAGTHTLRVEFIPGEVIWSASTSPDLGVDITTTPAGNTTQDNDNDKGTGTASTASTGNLATTGAGPIALWAGLAVVLLGAGTATVLIARRRARTH</sequence>
<dbReference type="EMBL" id="JAAXOX010000003">
    <property type="protein sequence ID" value="NKY22427.1"/>
    <property type="molecule type" value="Genomic_DNA"/>
</dbReference>
<feature type="region of interest" description="Disordered" evidence="2">
    <location>
        <begin position="645"/>
        <end position="674"/>
    </location>
</feature>
<evidence type="ECO:0000313" key="6">
    <source>
        <dbReference type="Proteomes" id="UP000581206"/>
    </source>
</evidence>
<keyword evidence="4" id="KW-0732">Signal</keyword>
<evidence type="ECO:0000256" key="4">
    <source>
        <dbReference type="SAM" id="SignalP"/>
    </source>
</evidence>
<keyword evidence="3" id="KW-1133">Transmembrane helix</keyword>
<dbReference type="InterPro" id="IPR013783">
    <property type="entry name" value="Ig-like_fold"/>
</dbReference>
<proteinExistence type="predicted"/>
<keyword evidence="3" id="KW-0472">Membrane</keyword>
<dbReference type="RefSeq" id="WP_168629563.1">
    <property type="nucleotide sequence ID" value="NZ_BONL01000013.1"/>
</dbReference>
<comment type="caution">
    <text evidence="5">The sequence shown here is derived from an EMBL/GenBank/DDBJ whole genome shotgun (WGS) entry which is preliminary data.</text>
</comment>
<dbReference type="GO" id="GO:0005975">
    <property type="term" value="P:carbohydrate metabolic process"/>
    <property type="evidence" value="ECO:0007669"/>
    <property type="project" value="UniProtKB-ARBA"/>
</dbReference>
<evidence type="ECO:0000256" key="2">
    <source>
        <dbReference type="SAM" id="MobiDB-lite"/>
    </source>
</evidence>
<comment type="subcellular location">
    <subcellularLocation>
        <location evidence="1">Cell envelope</location>
    </subcellularLocation>
</comment>
<keyword evidence="6" id="KW-1185">Reference proteome</keyword>
<keyword evidence="3" id="KW-0812">Transmembrane</keyword>
<reference evidence="5 6" key="1">
    <citation type="submission" date="2020-04" db="EMBL/GenBank/DDBJ databases">
        <title>MicrobeNet Type strains.</title>
        <authorList>
            <person name="Nicholson A.C."/>
        </authorList>
    </citation>
    <scope>NUCLEOTIDE SEQUENCE [LARGE SCALE GENOMIC DNA]</scope>
    <source>
        <strain evidence="5 6">ATCC BAA-788</strain>
    </source>
</reference>
<name>A0A7X6KUD9_9CELL</name>
<dbReference type="GO" id="GO:0030313">
    <property type="term" value="C:cell envelope"/>
    <property type="evidence" value="ECO:0007669"/>
    <property type="project" value="UniProtKB-SubCell"/>
</dbReference>
<feature type="signal peptide" evidence="4">
    <location>
        <begin position="1"/>
        <end position="26"/>
    </location>
</feature>
<protein>
    <recommendedName>
        <fullName evidence="7">Bacterial Ig-like domain-containing protein</fullName>
    </recommendedName>
</protein>
<feature type="compositionally biased region" description="Low complexity" evidence="2">
    <location>
        <begin position="663"/>
        <end position="674"/>
    </location>
</feature>
<dbReference type="Gene3D" id="2.60.40.4270">
    <property type="entry name" value="Listeria-Bacteroides repeat domain"/>
    <property type="match status" value="1"/>
</dbReference>
<dbReference type="AlphaFoldDB" id="A0A7X6KUD9"/>